<evidence type="ECO:0000259" key="1">
    <source>
        <dbReference type="Pfam" id="PF12706"/>
    </source>
</evidence>
<evidence type="ECO:0000313" key="2">
    <source>
        <dbReference type="EMBL" id="KTD42339.1"/>
    </source>
</evidence>
<dbReference type="AlphaFoldDB" id="A0A0W0XCM5"/>
<dbReference type="RefSeq" id="WP_025385045.1">
    <property type="nucleotide sequence ID" value="NZ_KV441805.1"/>
</dbReference>
<sequence length="63" mass="7473">MFLHAPYRYFKLPPIDVVLISHNHYDHMDIPTLKHLDKTFHPLFVVHLGNKVLLNAYDIKHVV</sequence>
<organism evidence="2 3">
    <name type="scientific">Legionella oakridgensis</name>
    <dbReference type="NCBI Taxonomy" id="29423"/>
    <lineage>
        <taxon>Bacteria</taxon>
        <taxon>Pseudomonadati</taxon>
        <taxon>Pseudomonadota</taxon>
        <taxon>Gammaproteobacteria</taxon>
        <taxon>Legionellales</taxon>
        <taxon>Legionellaceae</taxon>
        <taxon>Legionella</taxon>
    </lineage>
</organism>
<dbReference type="PANTHER" id="PTHR15032:SF4">
    <property type="entry name" value="N-ACYL-PHOSPHATIDYLETHANOLAMINE-HYDROLYZING PHOSPHOLIPASE D"/>
    <property type="match status" value="1"/>
</dbReference>
<proteinExistence type="predicted"/>
<reference evidence="2 3" key="1">
    <citation type="submission" date="2015-11" db="EMBL/GenBank/DDBJ databases">
        <title>Genomic analysis of 38 Legionella species identifies large and diverse effector repertoires.</title>
        <authorList>
            <person name="Burstein D."/>
            <person name="Amaro F."/>
            <person name="Zusman T."/>
            <person name="Lifshitz Z."/>
            <person name="Cohen O."/>
            <person name="Gilbert J.A."/>
            <person name="Pupko T."/>
            <person name="Shuman H.A."/>
            <person name="Segal G."/>
        </authorList>
    </citation>
    <scope>NUCLEOTIDE SEQUENCE [LARGE SCALE GENOMIC DNA]</scope>
    <source>
        <strain evidence="2 3">Oak Ridge-10</strain>
    </source>
</reference>
<dbReference type="Proteomes" id="UP000054858">
    <property type="component" value="Unassembled WGS sequence"/>
</dbReference>
<dbReference type="InterPro" id="IPR001279">
    <property type="entry name" value="Metallo-B-lactamas"/>
</dbReference>
<gene>
    <name evidence="2" type="ORF">Loak_0765</name>
</gene>
<comment type="caution">
    <text evidence="2">The sequence shown here is derived from an EMBL/GenBank/DDBJ whole genome shotgun (WGS) entry which is preliminary data.</text>
</comment>
<dbReference type="GO" id="GO:0005737">
    <property type="term" value="C:cytoplasm"/>
    <property type="evidence" value="ECO:0007669"/>
    <property type="project" value="TreeGrafter"/>
</dbReference>
<protein>
    <submittedName>
        <fullName evidence="2">Beta-lactamase superfamily domain protein</fullName>
    </submittedName>
</protein>
<dbReference type="EMBL" id="LNYP01000010">
    <property type="protein sequence ID" value="KTD42339.1"/>
    <property type="molecule type" value="Genomic_DNA"/>
</dbReference>
<dbReference type="PANTHER" id="PTHR15032">
    <property type="entry name" value="N-ACYL-PHOSPHATIDYLETHANOLAMINE-HYDROLYZING PHOSPHOLIPASE D"/>
    <property type="match status" value="1"/>
</dbReference>
<dbReference type="PATRIC" id="fig|29423.5.peg.797"/>
<dbReference type="InterPro" id="IPR036866">
    <property type="entry name" value="RibonucZ/Hydroxyglut_hydro"/>
</dbReference>
<feature type="domain" description="Metallo-beta-lactamase" evidence="1">
    <location>
        <begin position="11"/>
        <end position="49"/>
    </location>
</feature>
<dbReference type="Gene3D" id="3.60.15.10">
    <property type="entry name" value="Ribonuclease Z/Hydroxyacylglutathione hydrolase-like"/>
    <property type="match status" value="1"/>
</dbReference>
<dbReference type="SUPFAM" id="SSF56281">
    <property type="entry name" value="Metallo-hydrolase/oxidoreductase"/>
    <property type="match status" value="1"/>
</dbReference>
<evidence type="ECO:0000313" key="3">
    <source>
        <dbReference type="Proteomes" id="UP000054858"/>
    </source>
</evidence>
<accession>A0A0W0XCM5</accession>
<dbReference type="Pfam" id="PF12706">
    <property type="entry name" value="Lactamase_B_2"/>
    <property type="match status" value="1"/>
</dbReference>
<name>A0A0W0XCM5_9GAMM</name>